<dbReference type="SMART" id="SM00389">
    <property type="entry name" value="HOX"/>
    <property type="match status" value="1"/>
</dbReference>
<dbReference type="AlphaFoldDB" id="A0A0L0VYC0"/>
<dbReference type="OrthoDB" id="6159439at2759"/>
<accession>A0A0L0VYC0</accession>
<dbReference type="CDD" id="cd00086">
    <property type="entry name" value="homeodomain"/>
    <property type="match status" value="1"/>
</dbReference>
<dbReference type="EMBL" id="AJIL01000013">
    <property type="protein sequence ID" value="KNF04265.1"/>
    <property type="molecule type" value="Genomic_DNA"/>
</dbReference>
<protein>
    <recommendedName>
        <fullName evidence="8">Homeobox domain-containing protein</fullName>
    </recommendedName>
</protein>
<dbReference type="InterPro" id="IPR009057">
    <property type="entry name" value="Homeodomain-like_sf"/>
</dbReference>
<dbReference type="Proteomes" id="UP000054564">
    <property type="component" value="Unassembled WGS sequence"/>
</dbReference>
<evidence type="ECO:0000259" key="8">
    <source>
        <dbReference type="PROSITE" id="PS50071"/>
    </source>
</evidence>
<dbReference type="GO" id="GO:0030154">
    <property type="term" value="P:cell differentiation"/>
    <property type="evidence" value="ECO:0007669"/>
    <property type="project" value="TreeGrafter"/>
</dbReference>
<keyword evidence="4 5" id="KW-0539">Nucleus</keyword>
<organism evidence="9 10">
    <name type="scientific">Puccinia striiformis f. sp. tritici PST-78</name>
    <dbReference type="NCBI Taxonomy" id="1165861"/>
    <lineage>
        <taxon>Eukaryota</taxon>
        <taxon>Fungi</taxon>
        <taxon>Dikarya</taxon>
        <taxon>Basidiomycota</taxon>
        <taxon>Pucciniomycotina</taxon>
        <taxon>Pucciniomycetes</taxon>
        <taxon>Pucciniales</taxon>
        <taxon>Pucciniaceae</taxon>
        <taxon>Puccinia</taxon>
    </lineage>
</organism>
<evidence type="ECO:0000256" key="4">
    <source>
        <dbReference type="ARBA" id="ARBA00023242"/>
    </source>
</evidence>
<dbReference type="Gene3D" id="1.10.10.60">
    <property type="entry name" value="Homeodomain-like"/>
    <property type="match status" value="1"/>
</dbReference>
<evidence type="ECO:0000313" key="10">
    <source>
        <dbReference type="Proteomes" id="UP000054564"/>
    </source>
</evidence>
<evidence type="ECO:0000256" key="5">
    <source>
        <dbReference type="PROSITE-ProRule" id="PRU00108"/>
    </source>
</evidence>
<sequence length="562" mass="61480">MSSFESSVVSPTQATSHQASPPTTQSNPDAEGSIFAHQKWNSTAHEPQLYLARLPTVTPASDINSARSLQLGVPRPKRKRITPEQLEVLSNLFEYTDTPTFDLREAIGAKLGMSNREVQVWFQNRRAKVNRQRAPTNTQATLQDRPPPSTSQQDPSRVTYGRLKCSSSEVLLPGVSTMIHSSTDASRSTYSLAPLLPPFQPTAPGVNSIQDGLVRRPLRDCSQPATRPSSPQDTSGSNRIHRSDLQLRSPSGSHRRIIPITPGSPYSRKWLPRRAPETSCHDHPAAPLSPRRSSTDPELQSAILPDHLPSHHPARSRWSSHTTRSCLNSHVTSQRAQSHYLNIGSMKLDHAHADSAVNLNGYSLTRVPGSNDDNLALQLPEPQSASFCNDFPPNQASPSESNVSSRSSSPPTHHQTAQNRSSWQLRGGSVPSTAVHPDFMGSREEGGGHISTHQSYPSQQSSGSSCTEARRSCSTEEPTVATPRSLFSSRRLPPLPHPVRPGPGSFPPPAALRMVSIKRNHSPVYSTQSCPSSSSEFKLPPLLNERHSDSLLMPPRNPARTR</sequence>
<dbReference type="Pfam" id="PF00046">
    <property type="entry name" value="Homeodomain"/>
    <property type="match status" value="1"/>
</dbReference>
<keyword evidence="10" id="KW-1185">Reference proteome</keyword>
<reference evidence="9" key="1">
    <citation type="submission" date="2014-03" db="EMBL/GenBank/DDBJ databases">
        <title>Cloning and expression analysis of gamma-glutamylcysteines synthetase in perennial ryegrass.</title>
        <authorList>
            <person name="Wei S."/>
            <person name="Sun Z."/>
        </authorList>
    </citation>
    <scope>NUCLEOTIDE SEQUENCE</scope>
    <source>
        <strain evidence="9">Race PST-78</strain>
    </source>
</reference>
<dbReference type="PANTHER" id="PTHR24324:SF5">
    <property type="entry name" value="HEMATOPOIETICALLY-EXPRESSED HOMEOBOX PROTEIN HHEX"/>
    <property type="match status" value="1"/>
</dbReference>
<evidence type="ECO:0000313" key="9">
    <source>
        <dbReference type="EMBL" id="KNF04266.1"/>
    </source>
</evidence>
<evidence type="ECO:0000256" key="1">
    <source>
        <dbReference type="ARBA" id="ARBA00004123"/>
    </source>
</evidence>
<dbReference type="PROSITE" id="PS50071">
    <property type="entry name" value="HOMEOBOX_2"/>
    <property type="match status" value="1"/>
</dbReference>
<feature type="compositionally biased region" description="Basic and acidic residues" evidence="7">
    <location>
        <begin position="274"/>
        <end position="284"/>
    </location>
</feature>
<dbReference type="SUPFAM" id="SSF46689">
    <property type="entry name" value="Homeodomain-like"/>
    <property type="match status" value="1"/>
</dbReference>
<evidence type="ECO:0000256" key="6">
    <source>
        <dbReference type="RuleBase" id="RU000682"/>
    </source>
</evidence>
<feature type="region of interest" description="Disordered" evidence="7">
    <location>
        <begin position="126"/>
        <end position="158"/>
    </location>
</feature>
<feature type="region of interest" description="Disordered" evidence="7">
    <location>
        <begin position="1"/>
        <end position="39"/>
    </location>
</feature>
<feature type="compositionally biased region" description="Low complexity" evidence="7">
    <location>
        <begin position="483"/>
        <end position="492"/>
    </location>
</feature>
<evidence type="ECO:0000256" key="2">
    <source>
        <dbReference type="ARBA" id="ARBA00023125"/>
    </source>
</evidence>
<dbReference type="GO" id="GO:0006357">
    <property type="term" value="P:regulation of transcription by RNA polymerase II"/>
    <property type="evidence" value="ECO:0007669"/>
    <property type="project" value="TreeGrafter"/>
</dbReference>
<dbReference type="InterPro" id="IPR001356">
    <property type="entry name" value="HD"/>
</dbReference>
<feature type="region of interest" description="Disordered" evidence="7">
    <location>
        <begin position="522"/>
        <end position="562"/>
    </location>
</feature>
<feature type="compositionally biased region" description="Polar residues" evidence="7">
    <location>
        <begin position="133"/>
        <end position="142"/>
    </location>
</feature>
<dbReference type="STRING" id="1165861.A0A0L0VYC0"/>
<feature type="domain" description="Homeobox" evidence="8">
    <location>
        <begin position="72"/>
        <end position="132"/>
    </location>
</feature>
<keyword evidence="2 5" id="KW-0238">DNA-binding</keyword>
<reference evidence="10" key="2">
    <citation type="submission" date="2014-03" db="EMBL/GenBank/DDBJ databases">
        <title>The Genome Sequence of Puccinia striiformis f. sp. tritici PST-78.</title>
        <authorList>
            <consortium name="The Broad Institute Genome Sequencing Platform"/>
            <person name="Cuomo C."/>
            <person name="Hulbert S."/>
            <person name="Chen X."/>
            <person name="Walker B."/>
            <person name="Young S.K."/>
            <person name="Zeng Q."/>
            <person name="Gargeya S."/>
            <person name="Fitzgerald M."/>
            <person name="Haas B."/>
            <person name="Abouelleil A."/>
            <person name="Alvarado L."/>
            <person name="Arachchi H.M."/>
            <person name="Berlin A.M."/>
            <person name="Chapman S.B."/>
            <person name="Goldberg J."/>
            <person name="Griggs A."/>
            <person name="Gujja S."/>
            <person name="Hansen M."/>
            <person name="Howarth C."/>
            <person name="Imamovic A."/>
            <person name="Larimer J."/>
            <person name="McCowan C."/>
            <person name="Montmayeur A."/>
            <person name="Murphy C."/>
            <person name="Neiman D."/>
            <person name="Pearson M."/>
            <person name="Priest M."/>
            <person name="Roberts A."/>
            <person name="Saif S."/>
            <person name="Shea T."/>
            <person name="Sisk P."/>
            <person name="Sykes S."/>
            <person name="Wortman J."/>
            <person name="Nusbaum C."/>
            <person name="Birren B."/>
        </authorList>
    </citation>
    <scope>NUCLEOTIDE SEQUENCE [LARGE SCALE GENOMIC DNA]</scope>
    <source>
        <strain evidence="10">race PST-78</strain>
    </source>
</reference>
<dbReference type="InterPro" id="IPR051000">
    <property type="entry name" value="Homeobox_DNA-bind_prot"/>
</dbReference>
<gene>
    <name evidence="9" type="ORF">PSTG_02610</name>
</gene>
<dbReference type="PANTHER" id="PTHR24324">
    <property type="entry name" value="HOMEOBOX PROTEIN HHEX"/>
    <property type="match status" value="1"/>
</dbReference>
<feature type="compositionally biased region" description="Low complexity" evidence="7">
    <location>
        <begin position="397"/>
        <end position="411"/>
    </location>
</feature>
<feature type="compositionally biased region" description="Polar residues" evidence="7">
    <location>
        <begin position="412"/>
        <end position="424"/>
    </location>
</feature>
<dbReference type="GO" id="GO:0005634">
    <property type="term" value="C:nucleus"/>
    <property type="evidence" value="ECO:0007669"/>
    <property type="project" value="UniProtKB-SubCell"/>
</dbReference>
<comment type="caution">
    <text evidence="9">The sequence shown here is derived from an EMBL/GenBank/DDBJ whole genome shotgun (WGS) entry which is preliminary data.</text>
</comment>
<feature type="region of interest" description="Disordered" evidence="7">
    <location>
        <begin position="219"/>
        <end position="298"/>
    </location>
</feature>
<proteinExistence type="predicted"/>
<evidence type="ECO:0000256" key="7">
    <source>
        <dbReference type="SAM" id="MobiDB-lite"/>
    </source>
</evidence>
<dbReference type="GO" id="GO:0000978">
    <property type="term" value="F:RNA polymerase II cis-regulatory region sequence-specific DNA binding"/>
    <property type="evidence" value="ECO:0007669"/>
    <property type="project" value="TreeGrafter"/>
</dbReference>
<evidence type="ECO:0000256" key="3">
    <source>
        <dbReference type="ARBA" id="ARBA00023155"/>
    </source>
</evidence>
<keyword evidence="3 5" id="KW-0371">Homeobox</keyword>
<feature type="region of interest" description="Disordered" evidence="7">
    <location>
        <begin position="383"/>
        <end position="505"/>
    </location>
</feature>
<feature type="compositionally biased region" description="Polar residues" evidence="7">
    <location>
        <begin position="1"/>
        <end position="28"/>
    </location>
</feature>
<dbReference type="EMBL" id="AJIL01000013">
    <property type="protein sequence ID" value="KNF04266.1"/>
    <property type="molecule type" value="Genomic_DNA"/>
</dbReference>
<comment type="subcellular location">
    <subcellularLocation>
        <location evidence="1 5 6">Nucleus</location>
    </subcellularLocation>
</comment>
<feature type="compositionally biased region" description="Polar residues" evidence="7">
    <location>
        <begin position="523"/>
        <end position="536"/>
    </location>
</feature>
<feature type="compositionally biased region" description="Polar residues" evidence="7">
    <location>
        <begin position="383"/>
        <end position="396"/>
    </location>
</feature>
<name>A0A0L0VYC0_9BASI</name>
<dbReference type="FunFam" id="1.10.10.60:FF:000453">
    <property type="entry name" value="Unplaced genomic scaffold supercont1.84, whole genome shotgun sequence"/>
    <property type="match status" value="1"/>
</dbReference>
<feature type="compositionally biased region" description="Low complexity" evidence="7">
    <location>
        <begin position="454"/>
        <end position="465"/>
    </location>
</feature>
<feature type="compositionally biased region" description="Polar residues" evidence="7">
    <location>
        <begin position="223"/>
        <end position="238"/>
    </location>
</feature>
<feature type="DNA-binding region" description="Homeobox" evidence="5">
    <location>
        <begin position="74"/>
        <end position="133"/>
    </location>
</feature>
<feature type="compositionally biased region" description="Pro residues" evidence="7">
    <location>
        <begin position="493"/>
        <end position="505"/>
    </location>
</feature>